<keyword evidence="1" id="KW-0732">Signal</keyword>
<evidence type="ECO:0000313" key="3">
    <source>
        <dbReference type="EMBL" id="MDO7019331.1"/>
    </source>
</evidence>
<accession>A0ABT8YU31</accession>
<sequence>MIKKLAYIFIFLAYSLALFSETDFSIDDSIITKILNGKVYTLDNLAKNSITIIFDDNKISGKSTINTYSASYRITGDNIEITDISASKMNGPQNLMKEEEEYLQLLSEAHNLEIKGNILKIKTNTDKELIFKEVIELSSNYLKGKEFVLKNAFDELNITIGFTKNYIYGYNNRDKYFSAYTINDDKILIKDIKTESTEETANDKYINLLGSISKISLEGDELILTTKDKEKLIYKMKS</sequence>
<dbReference type="Proteomes" id="UP001175147">
    <property type="component" value="Unassembled WGS sequence"/>
</dbReference>
<proteinExistence type="predicted"/>
<dbReference type="InterPro" id="IPR005184">
    <property type="entry name" value="DUF306_Meta_HslJ"/>
</dbReference>
<reference evidence="3" key="1">
    <citation type="submission" date="2023-07" db="EMBL/GenBank/DDBJ databases">
        <title>Mucosal microbiota of week-old chicken and adult hens.</title>
        <authorList>
            <person name="Volf J."/>
            <person name="Karasova D."/>
            <person name="Crhanova M."/>
            <person name="Faldynova M."/>
            <person name="Prikrylova H."/>
            <person name="Zeman M."/>
            <person name="Babak V."/>
            <person name="Rajova J."/>
            <person name="Rychlik I."/>
        </authorList>
    </citation>
    <scope>NUCLEOTIDE SEQUENCE</scope>
    <source>
        <strain evidence="3">ET902</strain>
    </source>
</reference>
<dbReference type="Gene3D" id="2.40.128.270">
    <property type="match status" value="1"/>
</dbReference>
<protein>
    <submittedName>
        <fullName evidence="3">META domain-containing protein</fullName>
    </submittedName>
</protein>
<evidence type="ECO:0000259" key="2">
    <source>
        <dbReference type="Pfam" id="PF03724"/>
    </source>
</evidence>
<gene>
    <name evidence="3" type="ORF">Q5M86_00930</name>
</gene>
<dbReference type="RefSeq" id="WP_304392221.1">
    <property type="nucleotide sequence ID" value="NZ_JAUPBM010000005.1"/>
</dbReference>
<dbReference type="Pfam" id="PF03724">
    <property type="entry name" value="META"/>
    <property type="match status" value="1"/>
</dbReference>
<keyword evidence="4" id="KW-1185">Reference proteome</keyword>
<evidence type="ECO:0000256" key="1">
    <source>
        <dbReference type="SAM" id="SignalP"/>
    </source>
</evidence>
<dbReference type="PANTHER" id="PTHR35535">
    <property type="entry name" value="HEAT SHOCK PROTEIN HSLJ"/>
    <property type="match status" value="1"/>
</dbReference>
<dbReference type="PANTHER" id="PTHR35535:SF1">
    <property type="entry name" value="HEAT SHOCK PROTEIN HSLJ"/>
    <property type="match status" value="1"/>
</dbReference>
<feature type="chain" id="PRO_5047257076" evidence="1">
    <location>
        <begin position="20"/>
        <end position="238"/>
    </location>
</feature>
<organism evidence="3 4">
    <name type="scientific">Brachyspira innocens</name>
    <dbReference type="NCBI Taxonomy" id="13264"/>
    <lineage>
        <taxon>Bacteria</taxon>
        <taxon>Pseudomonadati</taxon>
        <taxon>Spirochaetota</taxon>
        <taxon>Spirochaetia</taxon>
        <taxon>Brachyspirales</taxon>
        <taxon>Brachyspiraceae</taxon>
        <taxon>Brachyspira</taxon>
    </lineage>
</organism>
<dbReference type="InterPro" id="IPR053147">
    <property type="entry name" value="Hsp_HslJ-like"/>
</dbReference>
<comment type="caution">
    <text evidence="3">The sequence shown here is derived from an EMBL/GenBank/DDBJ whole genome shotgun (WGS) entry which is preliminary data.</text>
</comment>
<name>A0ABT8YU31_9SPIR</name>
<dbReference type="InterPro" id="IPR038670">
    <property type="entry name" value="HslJ-like_sf"/>
</dbReference>
<feature type="domain" description="DUF306" evidence="2">
    <location>
        <begin position="46"/>
        <end position="129"/>
    </location>
</feature>
<evidence type="ECO:0000313" key="4">
    <source>
        <dbReference type="Proteomes" id="UP001175147"/>
    </source>
</evidence>
<dbReference type="EMBL" id="JAUPBM010000005">
    <property type="protein sequence ID" value="MDO7019331.1"/>
    <property type="molecule type" value="Genomic_DNA"/>
</dbReference>
<feature type="signal peptide" evidence="1">
    <location>
        <begin position="1"/>
        <end position="19"/>
    </location>
</feature>